<dbReference type="SUPFAM" id="SSF51182">
    <property type="entry name" value="RmlC-like cupins"/>
    <property type="match status" value="1"/>
</dbReference>
<dbReference type="InterPro" id="IPR014710">
    <property type="entry name" value="RmlC-like_jellyroll"/>
</dbReference>
<dbReference type="Proteomes" id="UP000326464">
    <property type="component" value="Unassembled WGS sequence"/>
</dbReference>
<dbReference type="AlphaFoldDB" id="A0A7X1NSG7"/>
<name>A0A7X1NSG7_9MICC</name>
<comment type="caution">
    <text evidence="1">The sequence shown here is derived from an EMBL/GenBank/DDBJ whole genome shotgun (WGS) entry which is preliminary data.</text>
</comment>
<keyword evidence="2" id="KW-1185">Reference proteome</keyword>
<accession>A0A7X1NSG7</accession>
<protein>
    <submittedName>
        <fullName evidence="1">Cytoplasmic protein</fullName>
    </submittedName>
</protein>
<gene>
    <name evidence="1" type="ORF">FNH21_16065</name>
</gene>
<proteinExistence type="predicted"/>
<dbReference type="OrthoDB" id="7060081at2"/>
<evidence type="ECO:0000313" key="2">
    <source>
        <dbReference type="Proteomes" id="UP000326464"/>
    </source>
</evidence>
<organism evidence="1 2">
    <name type="scientific">Arthrobacter bussei</name>
    <dbReference type="NCBI Taxonomy" id="2594179"/>
    <lineage>
        <taxon>Bacteria</taxon>
        <taxon>Bacillati</taxon>
        <taxon>Actinomycetota</taxon>
        <taxon>Actinomycetes</taxon>
        <taxon>Micrococcales</taxon>
        <taxon>Micrococcaceae</taxon>
        <taxon>Arthrobacter</taxon>
    </lineage>
</organism>
<dbReference type="InterPro" id="IPR011051">
    <property type="entry name" value="RmlC_Cupin_sf"/>
</dbReference>
<sequence length="115" mass="12831">MAEDPVQSNPGNYRVVLENDRVRVLEYTDEPGHTSVEHHHPDSVMITASSFRRRLHARGASMEVDLPDGAVRWLPAQDHHGENIGDTPTHAYFIELKETGPQAEETIDQLGPSVP</sequence>
<dbReference type="Gene3D" id="2.60.120.10">
    <property type="entry name" value="Jelly Rolls"/>
    <property type="match status" value="1"/>
</dbReference>
<dbReference type="EMBL" id="VJXX01000007">
    <property type="protein sequence ID" value="MPY12209.1"/>
    <property type="molecule type" value="Genomic_DNA"/>
</dbReference>
<dbReference type="RefSeq" id="WP_152817060.1">
    <property type="nucleotide sequence ID" value="NZ_VJXX01000007.1"/>
</dbReference>
<reference evidence="2" key="1">
    <citation type="submission" date="2019-07" db="EMBL/GenBank/DDBJ databases">
        <title>Arthrobacter KR32 sp. nov., isolated from mountain cheese made of cows milk.</title>
        <authorList>
            <person name="Flegler A."/>
        </authorList>
    </citation>
    <scope>NUCLEOTIDE SEQUENCE [LARGE SCALE GENOMIC DNA]</scope>
    <source>
        <strain evidence="2">KR32</strain>
    </source>
</reference>
<evidence type="ECO:0000313" key="1">
    <source>
        <dbReference type="EMBL" id="MPY12209.1"/>
    </source>
</evidence>